<reference evidence="3 4" key="1">
    <citation type="submission" date="2015-04" db="EMBL/GenBank/DDBJ databases">
        <title>Genome sequence of Ceratocystis platani, a major pathogen of plane trees.</title>
        <authorList>
            <person name="Belbahri L."/>
        </authorList>
    </citation>
    <scope>NUCLEOTIDE SEQUENCE [LARGE SCALE GENOMIC DNA]</scope>
    <source>
        <strain evidence="3 4">CFO</strain>
    </source>
</reference>
<gene>
    <name evidence="3" type="ORF">CFO_g1904</name>
</gene>
<protein>
    <submittedName>
        <fullName evidence="3">Uncharacterized protein</fullName>
    </submittedName>
</protein>
<feature type="compositionally biased region" description="Pro residues" evidence="1">
    <location>
        <begin position="163"/>
        <end position="176"/>
    </location>
</feature>
<evidence type="ECO:0000313" key="3">
    <source>
        <dbReference type="EMBL" id="KKF95777.1"/>
    </source>
</evidence>
<feature type="compositionally biased region" description="Polar residues" evidence="1">
    <location>
        <begin position="144"/>
        <end position="160"/>
    </location>
</feature>
<dbReference type="AlphaFoldDB" id="A0A0F8CYR5"/>
<dbReference type="InterPro" id="IPR020999">
    <property type="entry name" value="Chitin_synth_reg_RCR"/>
</dbReference>
<keyword evidence="4" id="KW-1185">Reference proteome</keyword>
<proteinExistence type="predicted"/>
<feature type="transmembrane region" description="Helical" evidence="2">
    <location>
        <begin position="38"/>
        <end position="57"/>
    </location>
</feature>
<keyword evidence="2" id="KW-1133">Transmembrane helix</keyword>
<evidence type="ECO:0000313" key="4">
    <source>
        <dbReference type="Proteomes" id="UP000034841"/>
    </source>
</evidence>
<organism evidence="3 4">
    <name type="scientific">Ceratocystis fimbriata f. sp. platani</name>
    <dbReference type="NCBI Taxonomy" id="88771"/>
    <lineage>
        <taxon>Eukaryota</taxon>
        <taxon>Fungi</taxon>
        <taxon>Dikarya</taxon>
        <taxon>Ascomycota</taxon>
        <taxon>Pezizomycotina</taxon>
        <taxon>Sordariomycetes</taxon>
        <taxon>Hypocreomycetidae</taxon>
        <taxon>Microascales</taxon>
        <taxon>Ceratocystidaceae</taxon>
        <taxon>Ceratocystis</taxon>
    </lineage>
</organism>
<dbReference type="Pfam" id="PF12273">
    <property type="entry name" value="RCR"/>
    <property type="match status" value="1"/>
</dbReference>
<dbReference type="OrthoDB" id="5400539at2759"/>
<sequence length="176" mass="19792">MLPLFARVDDNELPSGWIIDRDGVARPFWYSYKQTGYIVKWSIFLGILTLISLYLLVGHIHARKRLKEGKLPLRYHRFMVSRAAMAKVDPRYADPIPIYQPYNQPPPAYYVVMQPMAPPPPTYRPSEAKPEYSGDFAAPPFAGPSSSVDHQQPQQTSGVTTDYPPPPPGPAAPTVR</sequence>
<feature type="region of interest" description="Disordered" evidence="1">
    <location>
        <begin position="120"/>
        <end position="176"/>
    </location>
</feature>
<evidence type="ECO:0000256" key="2">
    <source>
        <dbReference type="SAM" id="Phobius"/>
    </source>
</evidence>
<keyword evidence="2" id="KW-0812">Transmembrane</keyword>
<accession>A0A0F8CYR5</accession>
<dbReference type="EMBL" id="LBBL01000079">
    <property type="protein sequence ID" value="KKF95777.1"/>
    <property type="molecule type" value="Genomic_DNA"/>
</dbReference>
<keyword evidence="2" id="KW-0472">Membrane</keyword>
<name>A0A0F8CYR5_CERFI</name>
<evidence type="ECO:0000256" key="1">
    <source>
        <dbReference type="SAM" id="MobiDB-lite"/>
    </source>
</evidence>
<dbReference type="Proteomes" id="UP000034841">
    <property type="component" value="Unassembled WGS sequence"/>
</dbReference>
<comment type="caution">
    <text evidence="3">The sequence shown here is derived from an EMBL/GenBank/DDBJ whole genome shotgun (WGS) entry which is preliminary data.</text>
</comment>